<dbReference type="SUPFAM" id="SSF52833">
    <property type="entry name" value="Thioredoxin-like"/>
    <property type="match status" value="1"/>
</dbReference>
<name>A0ABS0LRV9_9LACT</name>
<sequence>MGRYLIDYQINGQAKFFDFFLFVNPLGRKCYYSEQEIAQAKELISSRVEINILCIHNEYILNDFMARMGIHQSNLTLRNEIYTMLYRASLAFKAASMQGKKRGRRFLTDFQQKIQTDLHLFDNDFIIDVAEEAKLDIDLFIDDLQSDYVRDLYLNDLKIAHSMGVKITPSLVIFDSMQDRDGIIVEGSFTYDEILDLLDEMLENQCQKLHHKKQASPVELNIIRKK</sequence>
<protein>
    <submittedName>
        <fullName evidence="1">DsbA family protein</fullName>
    </submittedName>
</protein>
<dbReference type="RefSeq" id="WP_197115655.1">
    <property type="nucleotide sequence ID" value="NZ_JACBXQ010000004.1"/>
</dbReference>
<dbReference type="EMBL" id="JACBXQ010000004">
    <property type="protein sequence ID" value="MBG9986739.1"/>
    <property type="molecule type" value="Genomic_DNA"/>
</dbReference>
<dbReference type="Proteomes" id="UP000721415">
    <property type="component" value="Unassembled WGS sequence"/>
</dbReference>
<evidence type="ECO:0000313" key="1">
    <source>
        <dbReference type="EMBL" id="MBG9986739.1"/>
    </source>
</evidence>
<comment type="caution">
    <text evidence="1">The sequence shown here is derived from an EMBL/GenBank/DDBJ whole genome shotgun (WGS) entry which is preliminary data.</text>
</comment>
<keyword evidence="2" id="KW-1185">Reference proteome</keyword>
<dbReference type="Gene3D" id="3.40.30.10">
    <property type="entry name" value="Glutaredoxin"/>
    <property type="match status" value="1"/>
</dbReference>
<gene>
    <name evidence="1" type="ORF">HZY91_07495</name>
</gene>
<evidence type="ECO:0000313" key="2">
    <source>
        <dbReference type="Proteomes" id="UP000721415"/>
    </source>
</evidence>
<accession>A0ABS0LRV9</accession>
<proteinExistence type="predicted"/>
<dbReference type="Pfam" id="PF13743">
    <property type="entry name" value="Thioredoxin_5"/>
    <property type="match status" value="1"/>
</dbReference>
<reference evidence="1 2" key="1">
    <citation type="submission" date="2020-07" db="EMBL/GenBank/DDBJ databases">
        <title>Facklamia lactis sp. nov., isolated from raw milk.</title>
        <authorList>
            <person name="Doll E.V."/>
            <person name="Huptas C."/>
            <person name="Staib L."/>
            <person name="Wenning M."/>
            <person name="Scherer S."/>
        </authorList>
    </citation>
    <scope>NUCLEOTIDE SEQUENCE [LARGE SCALE GENOMIC DNA]</scope>
    <source>
        <strain evidence="1 2">DSM 111018</strain>
    </source>
</reference>
<organism evidence="1 2">
    <name type="scientific">Facklamia lactis</name>
    <dbReference type="NCBI Taxonomy" id="2749967"/>
    <lineage>
        <taxon>Bacteria</taxon>
        <taxon>Bacillati</taxon>
        <taxon>Bacillota</taxon>
        <taxon>Bacilli</taxon>
        <taxon>Lactobacillales</taxon>
        <taxon>Aerococcaceae</taxon>
        <taxon>Facklamia</taxon>
    </lineage>
</organism>
<dbReference type="InterPro" id="IPR036249">
    <property type="entry name" value="Thioredoxin-like_sf"/>
</dbReference>